<dbReference type="Pfam" id="PF16173">
    <property type="entry name" value="DUF4874"/>
    <property type="match status" value="1"/>
</dbReference>
<proteinExistence type="predicted"/>
<dbReference type="OrthoDB" id="10029590at2759"/>
<feature type="domain" description="DUF4874" evidence="1">
    <location>
        <begin position="178"/>
        <end position="251"/>
    </location>
</feature>
<dbReference type="SUPFAM" id="SSF51445">
    <property type="entry name" value="(Trans)glycosidases"/>
    <property type="match status" value="1"/>
</dbReference>
<comment type="caution">
    <text evidence="2">The sequence shown here is derived from an EMBL/GenBank/DDBJ whole genome shotgun (WGS) entry which is preliminary data.</text>
</comment>
<protein>
    <recommendedName>
        <fullName evidence="1">DUF4874 domain-containing protein</fullName>
    </recommendedName>
</protein>
<evidence type="ECO:0000259" key="1">
    <source>
        <dbReference type="Pfam" id="PF16173"/>
    </source>
</evidence>
<gene>
    <name evidence="2" type="ORF">PROFUN_10050</name>
</gene>
<dbReference type="Proteomes" id="UP000241769">
    <property type="component" value="Unassembled WGS sequence"/>
</dbReference>
<evidence type="ECO:0000313" key="3">
    <source>
        <dbReference type="Proteomes" id="UP000241769"/>
    </source>
</evidence>
<reference evidence="2 3" key="1">
    <citation type="journal article" date="2018" name="Genome Biol. Evol.">
        <title>Multiple Roots of Fruiting Body Formation in Amoebozoa.</title>
        <authorList>
            <person name="Hillmann F."/>
            <person name="Forbes G."/>
            <person name="Novohradska S."/>
            <person name="Ferling I."/>
            <person name="Riege K."/>
            <person name="Groth M."/>
            <person name="Westermann M."/>
            <person name="Marz M."/>
            <person name="Spaller T."/>
            <person name="Winckler T."/>
            <person name="Schaap P."/>
            <person name="Glockner G."/>
        </authorList>
    </citation>
    <scope>NUCLEOTIDE SEQUENCE [LARGE SCALE GENOMIC DNA]</scope>
    <source>
        <strain evidence="2 3">Jena</strain>
    </source>
</reference>
<name>A0A2P6NFE2_9EUKA</name>
<accession>A0A2P6NFE2</accession>
<dbReference type="EMBL" id="MDYQ01000098">
    <property type="protein sequence ID" value="PRP82686.1"/>
    <property type="molecule type" value="Genomic_DNA"/>
</dbReference>
<dbReference type="AlphaFoldDB" id="A0A2P6NFE2"/>
<sequence length="474" mass="51707">MTVVHSGPLLGGFYTFCGKNTAVILRTPYSRRSFHSLRTNTMKSCILLLLPLLACGTVLLNSKFTYSTANTQRNPQKGFVAFGGDATDPCSAFPCSMENRYVQFAPLMPDWNKFDFSSIDAPLANAAARGHQLIVRIFVDYPGWISKSIQQILPPFLNQTKAMDNGDGSGNIYPDYNDKNLILALQQLIAALGAKYDGDNHIAVWQLGLLGHWGEWHCSEMPFASTANQKLILDSYTRAFKKTRLQVRYPNVLGGYSPSHVNIGFHDDSFGTDTYGDPTWSFYGQLQSTKASDSWRHQVIGGEIRPEVQSCIFGGRCPSMQPLRWATCVNYTGIAWVWNNFAFSTGYSGQTQRDALSAASRLGYQLHLSSLQVSQTCTGNQCQATVAATVVNQGNTPFYYPISIQVTVSGQTATVILDTTVGLSVVYNLVLSGPSVSGETLVISLNSAFVLPQAPVKFATEQANSAGSISVTLA</sequence>
<dbReference type="InterPro" id="IPR032379">
    <property type="entry name" value="DUF4874"/>
</dbReference>
<dbReference type="InParanoid" id="A0A2P6NFE2"/>
<evidence type="ECO:0000313" key="2">
    <source>
        <dbReference type="EMBL" id="PRP82686.1"/>
    </source>
</evidence>
<dbReference type="Gene3D" id="3.20.20.80">
    <property type="entry name" value="Glycosidases"/>
    <property type="match status" value="1"/>
</dbReference>
<dbReference type="InterPro" id="IPR017853">
    <property type="entry name" value="GH"/>
</dbReference>
<keyword evidence="3" id="KW-1185">Reference proteome</keyword>
<organism evidence="2 3">
    <name type="scientific">Planoprotostelium fungivorum</name>
    <dbReference type="NCBI Taxonomy" id="1890364"/>
    <lineage>
        <taxon>Eukaryota</taxon>
        <taxon>Amoebozoa</taxon>
        <taxon>Evosea</taxon>
        <taxon>Variosea</taxon>
        <taxon>Cavosteliida</taxon>
        <taxon>Cavosteliaceae</taxon>
        <taxon>Planoprotostelium</taxon>
    </lineage>
</organism>